<keyword evidence="2" id="KW-1185">Reference proteome</keyword>
<dbReference type="Gene3D" id="3.40.630.30">
    <property type="match status" value="2"/>
</dbReference>
<dbReference type="InterPro" id="IPR016181">
    <property type="entry name" value="Acyl_CoA_acyltransferase"/>
</dbReference>
<dbReference type="PANTHER" id="PTHR20905">
    <property type="entry name" value="N-ACETYLTRANSFERASE-RELATED"/>
    <property type="match status" value="1"/>
</dbReference>
<comment type="caution">
    <text evidence="1">The sequence shown here is derived from an EMBL/GenBank/DDBJ whole genome shotgun (WGS) entry which is preliminary data.</text>
</comment>
<dbReference type="GO" id="GO:0008080">
    <property type="term" value="F:N-acetyltransferase activity"/>
    <property type="evidence" value="ECO:0007669"/>
    <property type="project" value="TreeGrafter"/>
</dbReference>
<accession>A0A0L7L931</accession>
<protein>
    <submittedName>
        <fullName evidence="1">Arylalkylamine N-acetyltransferase</fullName>
    </submittedName>
</protein>
<sequence length="282" mass="32254">MAQPSYSLCRVTPDDKDLVLKFLRRCEELEEYAAAALDDLVSVAAVDENGDFVGIVVNGIARREFRRILKVLCHLDREARMWEKLPENCHSVLEIRIASTHTGWRGRGLMRVLCEESECTEPYTPTCRSRLSLRRRISKRECISRKLDEYCTHSMLEGLSFKAVDGEGNIVGAMISGVCPLKEDDNGNDLLSQAERCTNKKFQKILYILARREAGAKLWEKFPQDKSCVEIKVAATDPAWRRKGIMNKLKSHFSTRHQTAQNGHIQCLLSHVRREAWVHVLL</sequence>
<organism evidence="1 2">
    <name type="scientific">Operophtera brumata</name>
    <name type="common">Winter moth</name>
    <name type="synonym">Phalaena brumata</name>
    <dbReference type="NCBI Taxonomy" id="104452"/>
    <lineage>
        <taxon>Eukaryota</taxon>
        <taxon>Metazoa</taxon>
        <taxon>Ecdysozoa</taxon>
        <taxon>Arthropoda</taxon>
        <taxon>Hexapoda</taxon>
        <taxon>Insecta</taxon>
        <taxon>Pterygota</taxon>
        <taxon>Neoptera</taxon>
        <taxon>Endopterygota</taxon>
        <taxon>Lepidoptera</taxon>
        <taxon>Glossata</taxon>
        <taxon>Ditrysia</taxon>
        <taxon>Geometroidea</taxon>
        <taxon>Geometridae</taxon>
        <taxon>Larentiinae</taxon>
        <taxon>Operophtera</taxon>
    </lineage>
</organism>
<name>A0A0L7L931_OPEBR</name>
<reference evidence="1 2" key="1">
    <citation type="journal article" date="2015" name="Genome Biol. Evol.">
        <title>The genome of winter moth (Operophtera brumata) provides a genomic perspective on sexual dimorphism and phenology.</title>
        <authorList>
            <person name="Derks M.F."/>
            <person name="Smit S."/>
            <person name="Salis L."/>
            <person name="Schijlen E."/>
            <person name="Bossers A."/>
            <person name="Mateman C."/>
            <person name="Pijl A.S."/>
            <person name="de Ridder D."/>
            <person name="Groenen M.A."/>
            <person name="Visser M.E."/>
            <person name="Megens H.J."/>
        </authorList>
    </citation>
    <scope>NUCLEOTIDE SEQUENCE [LARGE SCALE GENOMIC DNA]</scope>
    <source>
        <strain evidence="1">WM2013NL</strain>
        <tissue evidence="1">Head and thorax</tissue>
    </source>
</reference>
<gene>
    <name evidence="1" type="ORF">OBRU01_12861</name>
</gene>
<dbReference type="STRING" id="104452.A0A0L7L931"/>
<proteinExistence type="predicted"/>
<dbReference type="Proteomes" id="UP000037510">
    <property type="component" value="Unassembled WGS sequence"/>
</dbReference>
<dbReference type="PANTHER" id="PTHR20905:SF1">
    <property type="entry name" value="AT07410P-RELATED"/>
    <property type="match status" value="1"/>
</dbReference>
<dbReference type="EMBL" id="JTDY01002136">
    <property type="protein sequence ID" value="KOB72028.1"/>
    <property type="molecule type" value="Genomic_DNA"/>
</dbReference>
<evidence type="ECO:0000313" key="2">
    <source>
        <dbReference type="Proteomes" id="UP000037510"/>
    </source>
</evidence>
<dbReference type="AlphaFoldDB" id="A0A0L7L931"/>
<evidence type="ECO:0000313" key="1">
    <source>
        <dbReference type="EMBL" id="KOB72028.1"/>
    </source>
</evidence>
<keyword evidence="1" id="KW-0808">Transferase</keyword>
<dbReference type="SUPFAM" id="SSF55729">
    <property type="entry name" value="Acyl-CoA N-acyltransferases (Nat)"/>
    <property type="match status" value="1"/>
</dbReference>